<accession>A0A9D4TYM5</accession>
<evidence type="ECO:0000256" key="5">
    <source>
        <dbReference type="ARBA" id="ARBA00023136"/>
    </source>
</evidence>
<dbReference type="Pfam" id="PF13896">
    <property type="entry name" value="Glyco_transf_49"/>
    <property type="match status" value="1"/>
</dbReference>
<keyword evidence="2" id="KW-0812">Transmembrane</keyword>
<dbReference type="AlphaFoldDB" id="A0A9D4TYM5"/>
<dbReference type="PANTHER" id="PTHR12270">
    <property type="entry name" value="GLYCOSYLTRANSFERASE-RELATED"/>
    <property type="match status" value="1"/>
</dbReference>
<dbReference type="Gene3D" id="3.90.550.10">
    <property type="entry name" value="Spore Coat Polysaccharide Biosynthesis Protein SpsA, Chain A"/>
    <property type="match status" value="1"/>
</dbReference>
<feature type="chain" id="PRO_5039660333" evidence="8">
    <location>
        <begin position="37"/>
        <end position="485"/>
    </location>
</feature>
<reference evidence="9" key="2">
    <citation type="submission" date="2020-11" db="EMBL/GenBank/DDBJ databases">
        <authorList>
            <person name="Cecchin M."/>
            <person name="Marcolungo L."/>
            <person name="Rossato M."/>
            <person name="Girolomoni L."/>
            <person name="Cosentino E."/>
            <person name="Cuine S."/>
            <person name="Li-Beisson Y."/>
            <person name="Delledonne M."/>
            <person name="Ballottari M."/>
        </authorList>
    </citation>
    <scope>NUCLEOTIDE SEQUENCE</scope>
    <source>
        <strain evidence="9">211/11P</strain>
        <tissue evidence="9">Whole cell</tissue>
    </source>
</reference>
<keyword evidence="6" id="KW-0325">Glycoprotein</keyword>
<protein>
    <submittedName>
        <fullName evidence="9">Uncharacterized protein</fullName>
    </submittedName>
</protein>
<proteinExistence type="predicted"/>
<keyword evidence="5" id="KW-0472">Membrane</keyword>
<feature type="signal peptide" evidence="8">
    <location>
        <begin position="1"/>
        <end position="36"/>
    </location>
</feature>
<keyword evidence="8" id="KW-0732">Signal</keyword>
<keyword evidence="3" id="KW-0735">Signal-anchor</keyword>
<comment type="subcellular location">
    <subcellularLocation>
        <location evidence="1">Membrane</location>
        <topology evidence="1">Single-pass type II membrane protein</topology>
    </subcellularLocation>
</comment>
<evidence type="ECO:0000256" key="6">
    <source>
        <dbReference type="ARBA" id="ARBA00023180"/>
    </source>
</evidence>
<organism evidence="9 10">
    <name type="scientific">Chlorella vulgaris</name>
    <name type="common">Green alga</name>
    <dbReference type="NCBI Taxonomy" id="3077"/>
    <lineage>
        <taxon>Eukaryota</taxon>
        <taxon>Viridiplantae</taxon>
        <taxon>Chlorophyta</taxon>
        <taxon>core chlorophytes</taxon>
        <taxon>Trebouxiophyceae</taxon>
        <taxon>Chlorellales</taxon>
        <taxon>Chlorellaceae</taxon>
        <taxon>Chlorella clade</taxon>
        <taxon>Chlorella</taxon>
    </lineage>
</organism>
<dbReference type="InterPro" id="IPR051292">
    <property type="entry name" value="Xyl/GlcA_transferase"/>
</dbReference>
<dbReference type="EMBL" id="SIDB01000001">
    <property type="protein sequence ID" value="KAI3438319.1"/>
    <property type="molecule type" value="Genomic_DNA"/>
</dbReference>
<evidence type="ECO:0000256" key="8">
    <source>
        <dbReference type="SAM" id="SignalP"/>
    </source>
</evidence>
<comment type="caution">
    <text evidence="9">The sequence shown here is derived from an EMBL/GenBank/DDBJ whole genome shotgun (WGS) entry which is preliminary data.</text>
</comment>
<evidence type="ECO:0000256" key="4">
    <source>
        <dbReference type="ARBA" id="ARBA00022989"/>
    </source>
</evidence>
<dbReference type="GO" id="GO:0035269">
    <property type="term" value="P:protein O-linked glycosylation via mannose"/>
    <property type="evidence" value="ECO:0007669"/>
    <property type="project" value="TreeGrafter"/>
</dbReference>
<sequence>MAGSTAPDMASRARGLPGWQLGVLLALVLSAPLAAALDTTGVQAASVQATERVQPQAAAAQAQPVGAAAGDVQAEAAPQQAARASAAAEQQPVPARGAAATTTAAGLGTVDDLYRCADKLGNATIVEQLPQLKIEQELSTNKARSPQDVTLVTQLSFERLYMLEGQCDVWNGVISAAVYIALLNGKVVTVELNSNQDPRLTDISEVEAKFKQFHQLAEAKGLCKLDLQLVSQTVESIWLSALYPVNAMRNRALANARTDAVLLLDVDFWPSAELSELMQKPAKYESLMKTLQGGAAIVLPAYETGDAGDIGVEVAREAVLEGKDAAVKMFWDGRIKAFHTDRYEAGHRATDYKKWLKAVRPYNIEYEEGFEPYVIISRKHVPWYDERFVGYRKNKVVHLLYLSTSGIQFMVHPRAFTVHSPHPRARTWKVTHKTGLWDQLAEIYDQARVGMFEGTYIPVAMFSCGEHTAGPQLARRLTFTPSPQA</sequence>
<dbReference type="GO" id="GO:0016020">
    <property type="term" value="C:membrane"/>
    <property type="evidence" value="ECO:0007669"/>
    <property type="project" value="UniProtKB-SubCell"/>
</dbReference>
<evidence type="ECO:0000313" key="9">
    <source>
        <dbReference type="EMBL" id="KAI3438319.1"/>
    </source>
</evidence>
<feature type="region of interest" description="Disordered" evidence="7">
    <location>
        <begin position="70"/>
        <end position="99"/>
    </location>
</feature>
<name>A0A9D4TYM5_CHLVU</name>
<dbReference type="GO" id="GO:0042285">
    <property type="term" value="F:xylosyltransferase activity"/>
    <property type="evidence" value="ECO:0007669"/>
    <property type="project" value="TreeGrafter"/>
</dbReference>
<evidence type="ECO:0000313" key="10">
    <source>
        <dbReference type="Proteomes" id="UP001055712"/>
    </source>
</evidence>
<evidence type="ECO:0000256" key="2">
    <source>
        <dbReference type="ARBA" id="ARBA00022692"/>
    </source>
</evidence>
<dbReference type="InterPro" id="IPR029044">
    <property type="entry name" value="Nucleotide-diphossugar_trans"/>
</dbReference>
<evidence type="ECO:0000256" key="7">
    <source>
        <dbReference type="SAM" id="MobiDB-lite"/>
    </source>
</evidence>
<keyword evidence="4" id="KW-1133">Transmembrane helix</keyword>
<dbReference type="Proteomes" id="UP001055712">
    <property type="component" value="Unassembled WGS sequence"/>
</dbReference>
<gene>
    <name evidence="9" type="ORF">D9Q98_000753</name>
</gene>
<evidence type="ECO:0000256" key="3">
    <source>
        <dbReference type="ARBA" id="ARBA00022968"/>
    </source>
</evidence>
<keyword evidence="10" id="KW-1185">Reference proteome</keyword>
<dbReference type="GO" id="GO:0015020">
    <property type="term" value="F:glucuronosyltransferase activity"/>
    <property type="evidence" value="ECO:0007669"/>
    <property type="project" value="TreeGrafter"/>
</dbReference>
<evidence type="ECO:0000256" key="1">
    <source>
        <dbReference type="ARBA" id="ARBA00004606"/>
    </source>
</evidence>
<reference evidence="9" key="1">
    <citation type="journal article" date="2019" name="Plant J.">
        <title>Chlorella vulgaris genome assembly and annotation reveals the molecular basis for metabolic acclimation to high light conditions.</title>
        <authorList>
            <person name="Cecchin M."/>
            <person name="Marcolungo L."/>
            <person name="Rossato M."/>
            <person name="Girolomoni L."/>
            <person name="Cosentino E."/>
            <person name="Cuine S."/>
            <person name="Li-Beisson Y."/>
            <person name="Delledonne M."/>
            <person name="Ballottari M."/>
        </authorList>
    </citation>
    <scope>NUCLEOTIDE SEQUENCE</scope>
    <source>
        <strain evidence="9">211/11P</strain>
    </source>
</reference>
<dbReference type="PANTHER" id="PTHR12270:SF52">
    <property type="entry name" value="GLYCOSYLTRANSFERASE-LIKE PROTEIN GNT13-RELATED"/>
    <property type="match status" value="1"/>
</dbReference>
<dbReference type="OrthoDB" id="411524at2759"/>